<dbReference type="Proteomes" id="UP001262817">
    <property type="component" value="Unassembled WGS sequence"/>
</dbReference>
<protein>
    <submittedName>
        <fullName evidence="2">Phage major tail protein, TP901-1 family</fullName>
    </submittedName>
</protein>
<dbReference type="EMBL" id="JARPXR010000009">
    <property type="protein sequence ID" value="MDT2584190.1"/>
    <property type="molecule type" value="Genomic_DNA"/>
</dbReference>
<evidence type="ECO:0000313" key="2">
    <source>
        <dbReference type="EMBL" id="MDT2584190.1"/>
    </source>
</evidence>
<name>A0AAJ2MJH4_9LACT</name>
<dbReference type="NCBIfam" id="TIGR02126">
    <property type="entry name" value="phgtail_TP901_1"/>
    <property type="match status" value="1"/>
</dbReference>
<organism evidence="2 3">
    <name type="scientific">Lactococcus petauri</name>
    <dbReference type="NCBI Taxonomy" id="1940789"/>
    <lineage>
        <taxon>Bacteria</taxon>
        <taxon>Bacillati</taxon>
        <taxon>Bacillota</taxon>
        <taxon>Bacilli</taxon>
        <taxon>Lactobacillales</taxon>
        <taxon>Streptococcaceae</taxon>
        <taxon>Lactococcus</taxon>
    </lineage>
</organism>
<evidence type="ECO:0000313" key="3">
    <source>
        <dbReference type="Proteomes" id="UP001262817"/>
    </source>
</evidence>
<accession>A0AAJ2MJH4</accession>
<dbReference type="AlphaFoldDB" id="A0AAJ2MJH4"/>
<dbReference type="InterPro" id="IPR011855">
    <property type="entry name" value="Phgtail_TP901_1"/>
</dbReference>
<proteinExistence type="predicted"/>
<dbReference type="InterPro" id="IPR022345">
    <property type="entry name" value="Phage_69_Orf23_MTP"/>
</dbReference>
<feature type="region of interest" description="Disordered" evidence="1">
    <location>
        <begin position="165"/>
        <end position="192"/>
    </location>
</feature>
<dbReference type="Pfam" id="PF06199">
    <property type="entry name" value="Phage_tail_2"/>
    <property type="match status" value="1"/>
</dbReference>
<evidence type="ECO:0000256" key="1">
    <source>
        <dbReference type="SAM" id="MobiDB-lite"/>
    </source>
</evidence>
<feature type="compositionally biased region" description="Basic and acidic residues" evidence="1">
    <location>
        <begin position="174"/>
        <end position="192"/>
    </location>
</feature>
<dbReference type="PRINTS" id="PR01997">
    <property type="entry name" value="MTP2FAMILY"/>
</dbReference>
<reference evidence="2" key="1">
    <citation type="submission" date="2023-03" db="EMBL/GenBank/DDBJ databases">
        <authorList>
            <person name="Shen W."/>
            <person name="Cai J."/>
        </authorList>
    </citation>
    <scope>NUCLEOTIDE SEQUENCE</scope>
    <source>
        <strain evidence="2">P86-2</strain>
    </source>
</reference>
<comment type="caution">
    <text evidence="2">The sequence shown here is derived from an EMBL/GenBank/DDBJ whole genome shotgun (WGS) entry which is preliminary data.</text>
</comment>
<sequence length="192" mass="21161">MEKAIQGLKQVLYVGLVEERGKVEGRRLALQITHSLKEEQKSDTVATKDGNIVAPSPSTYTVEMEFLESKSELVKMLHYAEENNKEVDVWELDLSEKNANGMFDSKQASGYLSGWEKTAGVDSNVSVKTTFTANGKFERGEEDIDAGTVAKITKYISLKDGEEKDSIPEYVPKGSEEVAKADSAKTDSSKVK</sequence>
<gene>
    <name evidence="2" type="ORF">P7D17_08770</name>
</gene>
<dbReference type="RefSeq" id="WP_195917695.1">
    <property type="nucleotide sequence ID" value="NZ_JADPHA010000001.1"/>
</dbReference>